<gene>
    <name evidence="2" type="ORF">M5K25_010174</name>
</gene>
<dbReference type="Proteomes" id="UP001552299">
    <property type="component" value="Unassembled WGS sequence"/>
</dbReference>
<evidence type="ECO:0000256" key="1">
    <source>
        <dbReference type="SAM" id="MobiDB-lite"/>
    </source>
</evidence>
<protein>
    <submittedName>
        <fullName evidence="2">Uncharacterized protein</fullName>
    </submittedName>
</protein>
<dbReference type="EMBL" id="JANQDX010000009">
    <property type="protein sequence ID" value="KAL0918180.1"/>
    <property type="molecule type" value="Genomic_DNA"/>
</dbReference>
<accession>A0ABD0UZS2</accession>
<proteinExistence type="predicted"/>
<dbReference type="AlphaFoldDB" id="A0ABD0UZS2"/>
<evidence type="ECO:0000313" key="3">
    <source>
        <dbReference type="Proteomes" id="UP001552299"/>
    </source>
</evidence>
<reference evidence="2 3" key="1">
    <citation type="journal article" date="2024" name="Plant Biotechnol. J.">
        <title>Dendrobium thyrsiflorum genome and its molecular insights into genes involved in important horticultural traits.</title>
        <authorList>
            <person name="Chen B."/>
            <person name="Wang J.Y."/>
            <person name="Zheng P.J."/>
            <person name="Li K.L."/>
            <person name="Liang Y.M."/>
            <person name="Chen X.F."/>
            <person name="Zhang C."/>
            <person name="Zhao X."/>
            <person name="He X."/>
            <person name="Zhang G.Q."/>
            <person name="Liu Z.J."/>
            <person name="Xu Q."/>
        </authorList>
    </citation>
    <scope>NUCLEOTIDE SEQUENCE [LARGE SCALE GENOMIC DNA]</scope>
    <source>
        <strain evidence="2">GZMU011</strain>
    </source>
</reference>
<feature type="region of interest" description="Disordered" evidence="1">
    <location>
        <begin position="23"/>
        <end position="67"/>
    </location>
</feature>
<organism evidence="2 3">
    <name type="scientific">Dendrobium thyrsiflorum</name>
    <name type="common">Pinecone-like raceme dendrobium</name>
    <name type="synonym">Orchid</name>
    <dbReference type="NCBI Taxonomy" id="117978"/>
    <lineage>
        <taxon>Eukaryota</taxon>
        <taxon>Viridiplantae</taxon>
        <taxon>Streptophyta</taxon>
        <taxon>Embryophyta</taxon>
        <taxon>Tracheophyta</taxon>
        <taxon>Spermatophyta</taxon>
        <taxon>Magnoliopsida</taxon>
        <taxon>Liliopsida</taxon>
        <taxon>Asparagales</taxon>
        <taxon>Orchidaceae</taxon>
        <taxon>Epidendroideae</taxon>
        <taxon>Malaxideae</taxon>
        <taxon>Dendrobiinae</taxon>
        <taxon>Dendrobium</taxon>
    </lineage>
</organism>
<sequence>MGGLGIGASSKLFCLFRPHKRTQSQLIASPSVDDTERNSGSAKKNETIGNEEKTARPHHGSAEVGNQRVKVGTIDSEKAVAETQALAPIFPTGALVRKRN</sequence>
<keyword evidence="3" id="KW-1185">Reference proteome</keyword>
<name>A0ABD0UZS2_DENTH</name>
<evidence type="ECO:0000313" key="2">
    <source>
        <dbReference type="EMBL" id="KAL0918180.1"/>
    </source>
</evidence>
<comment type="caution">
    <text evidence="2">The sequence shown here is derived from an EMBL/GenBank/DDBJ whole genome shotgun (WGS) entry which is preliminary data.</text>
</comment>
<feature type="compositionally biased region" description="Basic and acidic residues" evidence="1">
    <location>
        <begin position="43"/>
        <end position="55"/>
    </location>
</feature>